<protein>
    <submittedName>
        <fullName evidence="3">Uncharacterized protein</fullName>
    </submittedName>
</protein>
<evidence type="ECO:0000313" key="4">
    <source>
        <dbReference type="Proteomes" id="UP000030686"/>
    </source>
</evidence>
<dbReference type="AlphaFoldDB" id="W6QM96"/>
<feature type="signal peptide" evidence="2">
    <location>
        <begin position="1"/>
        <end position="18"/>
    </location>
</feature>
<organism evidence="3 4">
    <name type="scientific">Penicillium roqueforti (strain FM164)</name>
    <dbReference type="NCBI Taxonomy" id="1365484"/>
    <lineage>
        <taxon>Eukaryota</taxon>
        <taxon>Fungi</taxon>
        <taxon>Dikarya</taxon>
        <taxon>Ascomycota</taxon>
        <taxon>Pezizomycotina</taxon>
        <taxon>Eurotiomycetes</taxon>
        <taxon>Eurotiomycetidae</taxon>
        <taxon>Eurotiales</taxon>
        <taxon>Aspergillaceae</taxon>
        <taxon>Penicillium</taxon>
    </lineage>
</organism>
<keyword evidence="2" id="KW-0732">Signal</keyword>
<feature type="chain" id="PRO_5004879947" evidence="2">
    <location>
        <begin position="19"/>
        <end position="51"/>
    </location>
</feature>
<proteinExistence type="predicted"/>
<gene>
    <name evidence="3" type="ORF">PROQFM164_S08g000029</name>
</gene>
<name>W6QM96_PENRF</name>
<evidence type="ECO:0000313" key="3">
    <source>
        <dbReference type="EMBL" id="CDM37978.1"/>
    </source>
</evidence>
<sequence length="51" mass="5429">MRFTSLFTITGITGLGLAVPDAVELTGPVQPPVPVRTAAKSRVKTTRSAYR</sequence>
<dbReference type="EMBL" id="HG792022">
    <property type="protein sequence ID" value="CDM37978.1"/>
    <property type="molecule type" value="Genomic_DNA"/>
</dbReference>
<evidence type="ECO:0000256" key="1">
    <source>
        <dbReference type="SAM" id="MobiDB-lite"/>
    </source>
</evidence>
<evidence type="ECO:0000256" key="2">
    <source>
        <dbReference type="SAM" id="SignalP"/>
    </source>
</evidence>
<dbReference type="Proteomes" id="UP000030686">
    <property type="component" value="Unassembled WGS sequence"/>
</dbReference>
<keyword evidence="4" id="KW-1185">Reference proteome</keyword>
<feature type="compositionally biased region" description="Basic residues" evidence="1">
    <location>
        <begin position="39"/>
        <end position="51"/>
    </location>
</feature>
<reference evidence="3" key="1">
    <citation type="journal article" date="2014" name="Nat. Commun.">
        <title>Multiple recent horizontal transfers of a large genomic region in cheese making fungi.</title>
        <authorList>
            <person name="Cheeseman K."/>
            <person name="Ropars J."/>
            <person name="Renault P."/>
            <person name="Dupont J."/>
            <person name="Gouzy J."/>
            <person name="Branca A."/>
            <person name="Abraham A.L."/>
            <person name="Ceppi M."/>
            <person name="Conseiller E."/>
            <person name="Debuchy R."/>
            <person name="Malagnac F."/>
            <person name="Goarin A."/>
            <person name="Silar P."/>
            <person name="Lacoste S."/>
            <person name="Sallet E."/>
            <person name="Bensimon A."/>
            <person name="Giraud T."/>
            <person name="Brygoo Y."/>
        </authorList>
    </citation>
    <scope>NUCLEOTIDE SEQUENCE [LARGE SCALE GENOMIC DNA]</scope>
    <source>
        <strain evidence="3">FM164</strain>
    </source>
</reference>
<accession>W6QM96</accession>
<feature type="region of interest" description="Disordered" evidence="1">
    <location>
        <begin position="30"/>
        <end position="51"/>
    </location>
</feature>